<feature type="transmembrane region" description="Helical" evidence="6">
    <location>
        <begin position="405"/>
        <end position="426"/>
    </location>
</feature>
<dbReference type="PANTHER" id="PTHR30250:SF11">
    <property type="entry name" value="O-ANTIGEN TRANSPORTER-RELATED"/>
    <property type="match status" value="1"/>
</dbReference>
<dbReference type="AlphaFoldDB" id="A0AAU2JQB6"/>
<keyword evidence="5 6" id="KW-0472">Membrane</keyword>
<evidence type="ECO:0000256" key="2">
    <source>
        <dbReference type="ARBA" id="ARBA00022475"/>
    </source>
</evidence>
<evidence type="ECO:0000313" key="7">
    <source>
        <dbReference type="EMBL" id="WTU74448.1"/>
    </source>
</evidence>
<comment type="subcellular location">
    <subcellularLocation>
        <location evidence="1">Cell membrane</location>
        <topology evidence="1">Multi-pass membrane protein</topology>
    </subcellularLocation>
</comment>
<keyword evidence="3 6" id="KW-0812">Transmembrane</keyword>
<evidence type="ECO:0000256" key="3">
    <source>
        <dbReference type="ARBA" id="ARBA00022692"/>
    </source>
</evidence>
<feature type="transmembrane region" description="Helical" evidence="6">
    <location>
        <begin position="307"/>
        <end position="328"/>
    </location>
</feature>
<evidence type="ECO:0000256" key="5">
    <source>
        <dbReference type="ARBA" id="ARBA00023136"/>
    </source>
</evidence>
<feature type="transmembrane region" description="Helical" evidence="6">
    <location>
        <begin position="379"/>
        <end position="399"/>
    </location>
</feature>
<feature type="transmembrane region" description="Helical" evidence="6">
    <location>
        <begin position="348"/>
        <end position="372"/>
    </location>
</feature>
<protein>
    <recommendedName>
        <fullName evidence="8">Polysaccharide biosynthesis protein</fullName>
    </recommendedName>
</protein>
<evidence type="ECO:0008006" key="8">
    <source>
        <dbReference type="Google" id="ProtNLM"/>
    </source>
</evidence>
<accession>A0AAU2JQB6</accession>
<feature type="transmembrane region" description="Helical" evidence="6">
    <location>
        <begin position="21"/>
        <end position="44"/>
    </location>
</feature>
<dbReference type="EMBL" id="CP108264">
    <property type="protein sequence ID" value="WTU74448.1"/>
    <property type="molecule type" value="Genomic_DNA"/>
</dbReference>
<feature type="transmembrane region" description="Helical" evidence="6">
    <location>
        <begin position="192"/>
        <end position="214"/>
    </location>
</feature>
<evidence type="ECO:0000256" key="6">
    <source>
        <dbReference type="SAM" id="Phobius"/>
    </source>
</evidence>
<organism evidence="7">
    <name type="scientific">Streptomyces sp. NBC_00049</name>
    <dbReference type="NCBI Taxonomy" id="2903617"/>
    <lineage>
        <taxon>Bacteria</taxon>
        <taxon>Bacillati</taxon>
        <taxon>Actinomycetota</taxon>
        <taxon>Actinomycetes</taxon>
        <taxon>Kitasatosporales</taxon>
        <taxon>Streptomycetaceae</taxon>
        <taxon>Streptomyces</taxon>
    </lineage>
</organism>
<sequence>MNTPDAAATVKRSPLARMVSTLPPGTTLVISGTVVLGAASYIHLMAAGHSLDTDGMAALSVLWTILMSVGIGLFFPVEQEITRIVAAHRVAGTGVSGVLRQIAGLTLGMVVLLSAGMALATPLLADTFFYGHTEMVGALGLAFAAMAVSNICRGVLAGLGRFGPFGWQLGIDGVLRIGLAVGFALAGVRSPLAFALILTVAPLVAALATSGPVVRGLGRGPGDRWPGLLAGLGPLIVSTLLSQVVVNAAVVSTKLLAPEDGALVAGLLNAIVLARVPLFVFGSLQASLLSGLSTAGAAGDRAGFSKLLGRTSLVVITLGLAGGIPATLLGPWLIQVLFKAEDGLGHAAFFWISAGTLCYMLAMVLGQALLVLHKHRLQLLGWAVATLVLVGVTLLPGEVATRVCVAYTLASFTAVLGMAAALWLTFLRRGTGPAAAAPGEAPLSAAADRA</sequence>
<reference evidence="7" key="1">
    <citation type="submission" date="2022-10" db="EMBL/GenBank/DDBJ databases">
        <title>The complete genomes of actinobacterial strains from the NBC collection.</title>
        <authorList>
            <person name="Joergensen T.S."/>
            <person name="Alvarez Arevalo M."/>
            <person name="Sterndorff E.B."/>
            <person name="Faurdal D."/>
            <person name="Vuksanovic O."/>
            <person name="Mourched A.-S."/>
            <person name="Charusanti P."/>
            <person name="Shaw S."/>
            <person name="Blin K."/>
            <person name="Weber T."/>
        </authorList>
    </citation>
    <scope>NUCLEOTIDE SEQUENCE</scope>
    <source>
        <strain evidence="7">NBC_00049</strain>
    </source>
</reference>
<keyword evidence="2" id="KW-1003">Cell membrane</keyword>
<feature type="transmembrane region" description="Helical" evidence="6">
    <location>
        <begin position="165"/>
        <end position="186"/>
    </location>
</feature>
<proteinExistence type="predicted"/>
<dbReference type="GO" id="GO:0005886">
    <property type="term" value="C:plasma membrane"/>
    <property type="evidence" value="ECO:0007669"/>
    <property type="project" value="UniProtKB-SubCell"/>
</dbReference>
<name>A0AAU2JQB6_9ACTN</name>
<feature type="transmembrane region" description="Helical" evidence="6">
    <location>
        <begin position="136"/>
        <end position="156"/>
    </location>
</feature>
<gene>
    <name evidence="7" type="ORF">OG327_14570</name>
</gene>
<keyword evidence="4 6" id="KW-1133">Transmembrane helix</keyword>
<feature type="transmembrane region" description="Helical" evidence="6">
    <location>
        <begin position="56"/>
        <end position="77"/>
    </location>
</feature>
<feature type="transmembrane region" description="Helical" evidence="6">
    <location>
        <begin position="262"/>
        <end position="286"/>
    </location>
</feature>
<feature type="transmembrane region" description="Helical" evidence="6">
    <location>
        <begin position="226"/>
        <end position="250"/>
    </location>
</feature>
<feature type="transmembrane region" description="Helical" evidence="6">
    <location>
        <begin position="98"/>
        <end position="124"/>
    </location>
</feature>
<dbReference type="InterPro" id="IPR050833">
    <property type="entry name" value="Poly_Biosynth_Transport"/>
</dbReference>
<evidence type="ECO:0000256" key="4">
    <source>
        <dbReference type="ARBA" id="ARBA00022989"/>
    </source>
</evidence>
<dbReference type="PANTHER" id="PTHR30250">
    <property type="entry name" value="PST FAMILY PREDICTED COLANIC ACID TRANSPORTER"/>
    <property type="match status" value="1"/>
</dbReference>
<evidence type="ECO:0000256" key="1">
    <source>
        <dbReference type="ARBA" id="ARBA00004651"/>
    </source>
</evidence>